<comment type="caution">
    <text evidence="2">The sequence shown here is derived from an EMBL/GenBank/DDBJ whole genome shotgun (WGS) entry which is preliminary data.</text>
</comment>
<dbReference type="InterPro" id="IPR027417">
    <property type="entry name" value="P-loop_NTPase"/>
</dbReference>
<dbReference type="Pfam" id="PF01656">
    <property type="entry name" value="CbiA"/>
    <property type="match status" value="1"/>
</dbReference>
<feature type="domain" description="CobQ/CobB/MinD/ParA nucleotide binding" evidence="1">
    <location>
        <begin position="8"/>
        <end position="192"/>
    </location>
</feature>
<evidence type="ECO:0000259" key="1">
    <source>
        <dbReference type="Pfam" id="PF01656"/>
    </source>
</evidence>
<reference evidence="2 3" key="1">
    <citation type="submission" date="2014-04" db="EMBL/GenBank/DDBJ databases">
        <title>Draft genome sequence of Hydrogenovibrio marinus MH-110, a model organism for aerobic H2 metabolism.</title>
        <authorList>
            <person name="Cha H.J."/>
            <person name="Jo B.H."/>
            <person name="Hwang B.H."/>
        </authorList>
    </citation>
    <scope>NUCLEOTIDE SEQUENCE [LARGE SCALE GENOMIC DNA]</scope>
    <source>
        <strain evidence="2 3">MH-110</strain>
    </source>
</reference>
<dbReference type="AlphaFoldDB" id="A0A066ZX32"/>
<evidence type="ECO:0000313" key="3">
    <source>
        <dbReference type="Proteomes" id="UP000027341"/>
    </source>
</evidence>
<gene>
    <name evidence="2" type="ORF">EI16_12150</name>
</gene>
<name>A0A066ZX32_HYDMR</name>
<dbReference type="Proteomes" id="UP000027341">
    <property type="component" value="Unassembled WGS sequence"/>
</dbReference>
<keyword evidence="3" id="KW-1185">Reference proteome</keyword>
<dbReference type="STRING" id="28885.EI16_12150"/>
<proteinExistence type="predicted"/>
<dbReference type="Gene3D" id="3.40.50.300">
    <property type="entry name" value="P-loop containing nucleotide triphosphate hydrolases"/>
    <property type="match status" value="1"/>
</dbReference>
<sequence length="226" mass="25501">MAGLAKIIALFNKKGGVGKTTYTLWLAATTARMGKRVAVVELDSQESIRDILAERDVEEHNEFPVTTYNYHQYDKSLADKLGELATHFDYIFIDCPPSEKEEITARALEVTDLVVVPTIVSKQSLLATKVAMSLINNVRINVNPELKSVIFINEYDKRTLLGQVIPDELEAEFPETPVLKTKMPSRQVIKKSEYMGLSPHEMGDSDSKLAEKDIKKLHKEIFSYLK</sequence>
<dbReference type="PIRSF" id="PIRSF009320">
    <property type="entry name" value="Nuc_binding_HP_1000"/>
    <property type="match status" value="1"/>
</dbReference>
<dbReference type="PANTHER" id="PTHR13696:SF96">
    <property type="entry name" value="COBQ_COBB_MIND_PARA NUCLEOTIDE BINDING DOMAIN-CONTAINING PROTEIN"/>
    <property type="match status" value="1"/>
</dbReference>
<dbReference type="CDD" id="cd02042">
    <property type="entry name" value="ParAB_family"/>
    <property type="match status" value="1"/>
</dbReference>
<accession>A0A066ZX32</accession>
<organism evidence="2 3">
    <name type="scientific">Hydrogenovibrio marinus</name>
    <dbReference type="NCBI Taxonomy" id="28885"/>
    <lineage>
        <taxon>Bacteria</taxon>
        <taxon>Pseudomonadati</taxon>
        <taxon>Pseudomonadota</taxon>
        <taxon>Gammaproteobacteria</taxon>
        <taxon>Thiotrichales</taxon>
        <taxon>Piscirickettsiaceae</taxon>
        <taxon>Hydrogenovibrio</taxon>
    </lineage>
</organism>
<evidence type="ECO:0000313" key="2">
    <source>
        <dbReference type="EMBL" id="KDN94645.1"/>
    </source>
</evidence>
<dbReference type="RefSeq" id="WP_029913645.1">
    <property type="nucleotide sequence ID" value="NZ_JMIU01000002.1"/>
</dbReference>
<dbReference type="SUPFAM" id="SSF52540">
    <property type="entry name" value="P-loop containing nucleoside triphosphate hydrolases"/>
    <property type="match status" value="1"/>
</dbReference>
<dbReference type="PANTHER" id="PTHR13696">
    <property type="entry name" value="P-LOOP CONTAINING NUCLEOSIDE TRIPHOSPHATE HYDROLASE"/>
    <property type="match status" value="1"/>
</dbReference>
<dbReference type="InterPro" id="IPR050678">
    <property type="entry name" value="DNA_Partitioning_ATPase"/>
</dbReference>
<dbReference type="InterPro" id="IPR002586">
    <property type="entry name" value="CobQ/CobB/MinD/ParA_Nub-bd_dom"/>
</dbReference>
<protein>
    <recommendedName>
        <fullName evidence="1">CobQ/CobB/MinD/ParA nucleotide binding domain-containing protein</fullName>
    </recommendedName>
</protein>
<dbReference type="EMBL" id="JMIU01000002">
    <property type="protein sequence ID" value="KDN94645.1"/>
    <property type="molecule type" value="Genomic_DNA"/>
</dbReference>